<protein>
    <submittedName>
        <fullName evidence="1">Uncharacterized protein</fullName>
    </submittedName>
</protein>
<keyword evidence="2" id="KW-1185">Reference proteome</keyword>
<reference evidence="1 2" key="1">
    <citation type="submission" date="2021-06" db="EMBL/GenBank/DDBJ databases">
        <title>Caerostris extrusa draft genome.</title>
        <authorList>
            <person name="Kono N."/>
            <person name="Arakawa K."/>
        </authorList>
    </citation>
    <scope>NUCLEOTIDE SEQUENCE [LARGE SCALE GENOMIC DNA]</scope>
</reference>
<comment type="caution">
    <text evidence="1">The sequence shown here is derived from an EMBL/GenBank/DDBJ whole genome shotgun (WGS) entry which is preliminary data.</text>
</comment>
<accession>A0AAV4Y5A9</accession>
<sequence length="120" mass="13417">MFSPTFLAKEKASSLGQVILHRLMNRASVSYFACVWVREMRPVSVIASEKGMACSLDNVKTAVGFGNVSSQEMTISDAVQWSERTEMVLGDFGLEYPIITNRTELRVSIDTNPYTTFPKE</sequence>
<dbReference type="AlphaFoldDB" id="A0AAV4Y5A9"/>
<proteinExistence type="predicted"/>
<gene>
    <name evidence="1" type="ORF">CEXT_25541</name>
</gene>
<organism evidence="1 2">
    <name type="scientific">Caerostris extrusa</name>
    <name type="common">Bark spider</name>
    <name type="synonym">Caerostris bankana</name>
    <dbReference type="NCBI Taxonomy" id="172846"/>
    <lineage>
        <taxon>Eukaryota</taxon>
        <taxon>Metazoa</taxon>
        <taxon>Ecdysozoa</taxon>
        <taxon>Arthropoda</taxon>
        <taxon>Chelicerata</taxon>
        <taxon>Arachnida</taxon>
        <taxon>Araneae</taxon>
        <taxon>Araneomorphae</taxon>
        <taxon>Entelegynae</taxon>
        <taxon>Araneoidea</taxon>
        <taxon>Araneidae</taxon>
        <taxon>Caerostris</taxon>
    </lineage>
</organism>
<evidence type="ECO:0000313" key="2">
    <source>
        <dbReference type="Proteomes" id="UP001054945"/>
    </source>
</evidence>
<evidence type="ECO:0000313" key="1">
    <source>
        <dbReference type="EMBL" id="GIZ02427.1"/>
    </source>
</evidence>
<dbReference type="EMBL" id="BPLR01001458">
    <property type="protein sequence ID" value="GIZ02427.1"/>
    <property type="molecule type" value="Genomic_DNA"/>
</dbReference>
<dbReference type="Proteomes" id="UP001054945">
    <property type="component" value="Unassembled WGS sequence"/>
</dbReference>
<name>A0AAV4Y5A9_CAEEX</name>